<organism evidence="1 2">
    <name type="scientific">Haliscomenobacter hydrossis (strain ATCC 27775 / DSM 1100 / LMG 10767 / O)</name>
    <dbReference type="NCBI Taxonomy" id="760192"/>
    <lineage>
        <taxon>Bacteria</taxon>
        <taxon>Pseudomonadati</taxon>
        <taxon>Bacteroidota</taxon>
        <taxon>Saprospiria</taxon>
        <taxon>Saprospirales</taxon>
        <taxon>Haliscomenobacteraceae</taxon>
        <taxon>Haliscomenobacter</taxon>
    </lineage>
</organism>
<dbReference type="Proteomes" id="UP000008461">
    <property type="component" value="Chromosome"/>
</dbReference>
<gene>
    <name evidence="1" type="ordered locus">Halhy_6344</name>
</gene>
<reference key="2">
    <citation type="submission" date="2011-04" db="EMBL/GenBank/DDBJ databases">
        <title>Complete sequence of chromosome of Haliscomenobacter hydrossis DSM 1100.</title>
        <authorList>
            <consortium name="US DOE Joint Genome Institute (JGI-PGF)"/>
            <person name="Lucas S."/>
            <person name="Han J."/>
            <person name="Lapidus A."/>
            <person name="Bruce D."/>
            <person name="Goodwin L."/>
            <person name="Pitluck S."/>
            <person name="Peters L."/>
            <person name="Kyrpides N."/>
            <person name="Mavromatis K."/>
            <person name="Ivanova N."/>
            <person name="Ovchinnikova G."/>
            <person name="Pagani I."/>
            <person name="Daligault H."/>
            <person name="Detter J.C."/>
            <person name="Han C."/>
            <person name="Land M."/>
            <person name="Hauser L."/>
            <person name="Markowitz V."/>
            <person name="Cheng J.-F."/>
            <person name="Hugenholtz P."/>
            <person name="Woyke T."/>
            <person name="Wu D."/>
            <person name="Verbarg S."/>
            <person name="Frueling A."/>
            <person name="Brambilla E."/>
            <person name="Klenk H.-P."/>
            <person name="Eisen J.A."/>
        </authorList>
    </citation>
    <scope>NUCLEOTIDE SEQUENCE</scope>
    <source>
        <strain>DSM 1100</strain>
    </source>
</reference>
<keyword evidence="2" id="KW-1185">Reference proteome</keyword>
<accession>F4L7I3</accession>
<proteinExistence type="predicted"/>
<reference evidence="1 2" key="1">
    <citation type="journal article" date="2011" name="Stand. Genomic Sci.">
        <title>Complete genome sequence of Haliscomenobacter hydrossis type strain (O).</title>
        <authorList>
            <consortium name="US DOE Joint Genome Institute (JGI-PGF)"/>
            <person name="Daligault H."/>
            <person name="Lapidus A."/>
            <person name="Zeytun A."/>
            <person name="Nolan M."/>
            <person name="Lucas S."/>
            <person name="Del Rio T.G."/>
            <person name="Tice H."/>
            <person name="Cheng J.F."/>
            <person name="Tapia R."/>
            <person name="Han C."/>
            <person name="Goodwin L."/>
            <person name="Pitluck S."/>
            <person name="Liolios K."/>
            <person name="Pagani I."/>
            <person name="Ivanova N."/>
            <person name="Huntemann M."/>
            <person name="Mavromatis K."/>
            <person name="Mikhailova N."/>
            <person name="Pati A."/>
            <person name="Chen A."/>
            <person name="Palaniappan K."/>
            <person name="Land M."/>
            <person name="Hauser L."/>
            <person name="Brambilla E.M."/>
            <person name="Rohde M."/>
            <person name="Verbarg S."/>
            <person name="Goker M."/>
            <person name="Bristow J."/>
            <person name="Eisen J.A."/>
            <person name="Markowitz V."/>
            <person name="Hugenholtz P."/>
            <person name="Kyrpides N.C."/>
            <person name="Klenk H.P."/>
            <person name="Woyke T."/>
        </authorList>
    </citation>
    <scope>NUCLEOTIDE SEQUENCE [LARGE SCALE GENOMIC DNA]</scope>
    <source>
        <strain evidence="2">ATCC 27775 / DSM 1100 / LMG 10767 / O</strain>
    </source>
</reference>
<evidence type="ECO:0000313" key="2">
    <source>
        <dbReference type="Proteomes" id="UP000008461"/>
    </source>
</evidence>
<dbReference type="EMBL" id="CP002691">
    <property type="protein sequence ID" value="AEE54163.1"/>
    <property type="molecule type" value="Genomic_DNA"/>
</dbReference>
<dbReference type="HOGENOM" id="CLU_2973142_0_0_10"/>
<name>F4L7I3_HALH1</name>
<dbReference type="AlphaFoldDB" id="F4L7I3"/>
<protein>
    <submittedName>
        <fullName evidence="1">Uncharacterized protein</fullName>
    </submittedName>
</protein>
<evidence type="ECO:0000313" key="1">
    <source>
        <dbReference type="EMBL" id="AEE54163.1"/>
    </source>
</evidence>
<dbReference type="KEGG" id="hhy:Halhy_6344"/>
<sequence>MHKDASTPIVLAEMKEIWVEVRKRWDEVQKGKAIIFPFCSREIRKRACQTFTLFCFRS</sequence>